<sequence length="226" mass="26656">MGTKEETKQPDKQKDIAQSYNKFKEFEGKRYTGMKVGRSHSWIYDAGPWKETKITPDKWEINYTVTKRRKGRAPEGSGVPVGTKYHWYILAHQIVEKLNANDYSTEMRGLKYKVAHQRANKDDWNISELAQKKRLVKVLKEIISTLEEEIEEAAEKKQTKPRKEKVIAKKENLLQRLKKKNLPRKRLLQKKKRKKLHQLNIFTKKCLPEMSLIMKRKKPGRADIAN</sequence>
<reference evidence="3" key="1">
    <citation type="submission" date="2016-07" db="EMBL/GenBank/DDBJ databases">
        <authorList>
            <person name="Florea S."/>
            <person name="Webb J.S."/>
            <person name="Jaromczyk J."/>
            <person name="Schardl C.L."/>
        </authorList>
    </citation>
    <scope>NUCLEOTIDE SEQUENCE [LARGE SCALE GENOMIC DNA]</scope>
    <source>
        <strain evidence="3">CDC-D5610</strain>
    </source>
</reference>
<dbReference type="KEGG" id="lcd:clem_03720"/>
<dbReference type="AlphaFoldDB" id="A0A222P0E0"/>
<dbReference type="RefSeq" id="WP_198333183.1">
    <property type="nucleotide sequence ID" value="NZ_CP016397.1"/>
</dbReference>
<gene>
    <name evidence="2" type="ORF">clem_03720</name>
</gene>
<evidence type="ECO:0000313" key="2">
    <source>
        <dbReference type="EMBL" id="ASQ45302.1"/>
    </source>
</evidence>
<evidence type="ECO:0000256" key="1">
    <source>
        <dbReference type="SAM" id="Coils"/>
    </source>
</evidence>
<dbReference type="Proteomes" id="UP000201728">
    <property type="component" value="Chromosome"/>
</dbReference>
<keyword evidence="3" id="KW-1185">Reference proteome</keyword>
<evidence type="ECO:0000313" key="3">
    <source>
        <dbReference type="Proteomes" id="UP000201728"/>
    </source>
</evidence>
<feature type="coiled-coil region" evidence="1">
    <location>
        <begin position="129"/>
        <end position="180"/>
    </location>
</feature>
<protein>
    <submittedName>
        <fullName evidence="2">Uncharacterized protein</fullName>
    </submittedName>
</protein>
<organism evidence="2 3">
    <name type="scientific">Legionella clemsonensis</name>
    <dbReference type="NCBI Taxonomy" id="1867846"/>
    <lineage>
        <taxon>Bacteria</taxon>
        <taxon>Pseudomonadati</taxon>
        <taxon>Pseudomonadota</taxon>
        <taxon>Gammaproteobacteria</taxon>
        <taxon>Legionellales</taxon>
        <taxon>Legionellaceae</taxon>
        <taxon>Legionella</taxon>
    </lineage>
</organism>
<accession>A0A222P0E0</accession>
<dbReference type="EMBL" id="CP016397">
    <property type="protein sequence ID" value="ASQ45302.1"/>
    <property type="molecule type" value="Genomic_DNA"/>
</dbReference>
<keyword evidence="1" id="KW-0175">Coiled coil</keyword>
<name>A0A222P0E0_9GAMM</name>
<proteinExistence type="predicted"/>